<dbReference type="GO" id="GO:0043953">
    <property type="term" value="P:protein transport by the Tat complex"/>
    <property type="evidence" value="ECO:0007669"/>
    <property type="project" value="UniProtKB-UniRule"/>
</dbReference>
<keyword evidence="8 9" id="KW-0472">Membrane</keyword>
<reference evidence="10 11" key="1">
    <citation type="journal article" date="2015" name="Microbiome">
        <title>Genomic resolution of linkages in carbon, nitrogen, and sulfur cycling among widespread estuary sediment bacteria.</title>
        <authorList>
            <person name="Baker B.J."/>
            <person name="Lazar C.S."/>
            <person name="Teske A.P."/>
            <person name="Dick G.J."/>
        </authorList>
    </citation>
    <scope>NUCLEOTIDE SEQUENCE [LARGE SCALE GENOMIC DNA]</scope>
    <source>
        <strain evidence="10">DG_26</strain>
    </source>
</reference>
<evidence type="ECO:0000256" key="6">
    <source>
        <dbReference type="ARBA" id="ARBA00022989"/>
    </source>
</evidence>
<gene>
    <name evidence="9" type="primary">tatA</name>
    <name evidence="10" type="ORF">AMJ40_02530</name>
</gene>
<evidence type="ECO:0000256" key="3">
    <source>
        <dbReference type="ARBA" id="ARBA00022475"/>
    </source>
</evidence>
<accession>A0A0S7WKX8</accession>
<dbReference type="InterPro" id="IPR003369">
    <property type="entry name" value="TatA/B/E"/>
</dbReference>
<protein>
    <recommendedName>
        <fullName evidence="9">Sec-independent protein translocase protein TatA</fullName>
    </recommendedName>
</protein>
<comment type="subunit">
    <text evidence="9">Forms a complex with TatC.</text>
</comment>
<organism evidence="10 11">
    <name type="scientific">candidate division TA06 bacterium DG_26</name>
    <dbReference type="NCBI Taxonomy" id="1703771"/>
    <lineage>
        <taxon>Bacteria</taxon>
        <taxon>Bacteria division TA06</taxon>
    </lineage>
</organism>
<sequence>MVVVLRDANPSPWQFAVGKLSAETRSTLTFIHNLLVPFRLSAEVSKNRRRRVPFSDLDGGNCTSYIMDMGSIGWQEILLILVIVLLLFGAKRLPEIGRAIGKGIKEFKEGLREIDKDEEKK</sequence>
<keyword evidence="2 9" id="KW-0813">Transport</keyword>
<dbReference type="Gene3D" id="1.20.5.3310">
    <property type="match status" value="1"/>
</dbReference>
<keyword evidence="7 9" id="KW-0811">Translocation</keyword>
<comment type="similarity">
    <text evidence="9">Belongs to the TatA/E family.</text>
</comment>
<evidence type="ECO:0000313" key="10">
    <source>
        <dbReference type="EMBL" id="KPJ50553.1"/>
    </source>
</evidence>
<evidence type="ECO:0000313" key="11">
    <source>
        <dbReference type="Proteomes" id="UP000051124"/>
    </source>
</evidence>
<dbReference type="NCBIfam" id="TIGR01411">
    <property type="entry name" value="tatAE"/>
    <property type="match status" value="1"/>
</dbReference>
<dbReference type="EMBL" id="LIZT01000018">
    <property type="protein sequence ID" value="KPJ50553.1"/>
    <property type="molecule type" value="Genomic_DNA"/>
</dbReference>
<keyword evidence="3 9" id="KW-1003">Cell membrane</keyword>
<name>A0A0S7WKX8_UNCT6</name>
<evidence type="ECO:0000256" key="8">
    <source>
        <dbReference type="ARBA" id="ARBA00023136"/>
    </source>
</evidence>
<dbReference type="InterPro" id="IPR006312">
    <property type="entry name" value="TatA/E"/>
</dbReference>
<evidence type="ECO:0000256" key="9">
    <source>
        <dbReference type="HAMAP-Rule" id="MF_00236"/>
    </source>
</evidence>
<dbReference type="HAMAP" id="MF_00236">
    <property type="entry name" value="TatA_E"/>
    <property type="match status" value="1"/>
</dbReference>
<dbReference type="PANTHER" id="PTHR42982:SF1">
    <property type="entry name" value="SEC-INDEPENDENT PROTEIN TRANSLOCASE PROTEIN TATA"/>
    <property type="match status" value="1"/>
</dbReference>
<evidence type="ECO:0000256" key="7">
    <source>
        <dbReference type="ARBA" id="ARBA00023010"/>
    </source>
</evidence>
<evidence type="ECO:0000256" key="1">
    <source>
        <dbReference type="ARBA" id="ARBA00004162"/>
    </source>
</evidence>
<dbReference type="AlphaFoldDB" id="A0A0S7WKX8"/>
<dbReference type="NCBIfam" id="NF011430">
    <property type="entry name" value="PRK14861.1"/>
    <property type="match status" value="1"/>
</dbReference>
<dbReference type="PRINTS" id="PR01506">
    <property type="entry name" value="TATBPROTEIN"/>
</dbReference>
<dbReference type="GO" id="GO:0008320">
    <property type="term" value="F:protein transmembrane transporter activity"/>
    <property type="evidence" value="ECO:0007669"/>
    <property type="project" value="UniProtKB-UniRule"/>
</dbReference>
<feature type="transmembrane region" description="Helical" evidence="9">
    <location>
        <begin position="72"/>
        <end position="90"/>
    </location>
</feature>
<dbReference type="GO" id="GO:0033281">
    <property type="term" value="C:TAT protein transport complex"/>
    <property type="evidence" value="ECO:0007669"/>
    <property type="project" value="UniProtKB-UniRule"/>
</dbReference>
<evidence type="ECO:0000256" key="4">
    <source>
        <dbReference type="ARBA" id="ARBA00022692"/>
    </source>
</evidence>
<evidence type="ECO:0000256" key="2">
    <source>
        <dbReference type="ARBA" id="ARBA00022448"/>
    </source>
</evidence>
<comment type="function">
    <text evidence="9">Part of the twin-arginine translocation (Tat) system that transports large folded proteins containing a characteristic twin-arginine motif in their signal peptide across membranes. TatA could form the protein-conducting channel of the Tat system.</text>
</comment>
<keyword evidence="5 9" id="KW-0653">Protein transport</keyword>
<proteinExistence type="inferred from homology"/>
<keyword evidence="4 9" id="KW-0812">Transmembrane</keyword>
<evidence type="ECO:0000256" key="5">
    <source>
        <dbReference type="ARBA" id="ARBA00022927"/>
    </source>
</evidence>
<dbReference type="PANTHER" id="PTHR42982">
    <property type="entry name" value="SEC-INDEPENDENT PROTEIN TRANSLOCASE PROTEIN TATA"/>
    <property type="match status" value="1"/>
</dbReference>
<dbReference type="Proteomes" id="UP000051124">
    <property type="component" value="Unassembled WGS sequence"/>
</dbReference>
<dbReference type="Pfam" id="PF02416">
    <property type="entry name" value="TatA_B_E"/>
    <property type="match status" value="1"/>
</dbReference>
<comment type="caution">
    <text evidence="10">The sequence shown here is derived from an EMBL/GenBank/DDBJ whole genome shotgun (WGS) entry which is preliminary data.</text>
</comment>
<comment type="subcellular location">
    <subcellularLocation>
        <location evidence="1 9">Cell membrane</location>
        <topology evidence="1 9">Single-pass membrane protein</topology>
    </subcellularLocation>
</comment>
<keyword evidence="6 9" id="KW-1133">Transmembrane helix</keyword>